<dbReference type="AlphaFoldDB" id="A0A2G6E7J3"/>
<comment type="caution">
    <text evidence="1">The sequence shown here is derived from an EMBL/GenBank/DDBJ whole genome shotgun (WGS) entry which is preliminary data.</text>
</comment>
<reference evidence="1 2" key="1">
    <citation type="submission" date="2017-10" db="EMBL/GenBank/DDBJ databases">
        <title>Novel microbial diversity and functional potential in the marine mammal oral microbiome.</title>
        <authorList>
            <person name="Dudek N.K."/>
            <person name="Sun C.L."/>
            <person name="Burstein D."/>
            <person name="Kantor R.S."/>
            <person name="Aliaga Goltsman D.S."/>
            <person name="Bik E.M."/>
            <person name="Thomas B.C."/>
            <person name="Banfield J.F."/>
            <person name="Relman D.A."/>
        </authorList>
    </citation>
    <scope>NUCLEOTIDE SEQUENCE [LARGE SCALE GENOMIC DNA]</scope>
    <source>
        <strain evidence="1">DOLZORAL124_49_17</strain>
    </source>
</reference>
<gene>
    <name evidence="1" type="ORF">CSB45_06435</name>
</gene>
<dbReference type="EMBL" id="PDPS01000025">
    <property type="protein sequence ID" value="PID57852.1"/>
    <property type="molecule type" value="Genomic_DNA"/>
</dbReference>
<name>A0A2G6E7J3_9BACT</name>
<dbReference type="Proteomes" id="UP000229740">
    <property type="component" value="Unassembled WGS sequence"/>
</dbReference>
<accession>A0A2G6E7J3</accession>
<protein>
    <submittedName>
        <fullName evidence="1">Uncharacterized protein</fullName>
    </submittedName>
</protein>
<evidence type="ECO:0000313" key="2">
    <source>
        <dbReference type="Proteomes" id="UP000229740"/>
    </source>
</evidence>
<organism evidence="1 2">
    <name type="scientific">candidate division KSB3 bacterium</name>
    <dbReference type="NCBI Taxonomy" id="2044937"/>
    <lineage>
        <taxon>Bacteria</taxon>
        <taxon>candidate division KSB3</taxon>
    </lineage>
</organism>
<sequence>MTFIAVGFMLFCKNVFVQKILHSFHKVSSKICKNAARIYLTRCLDSARISHYAQKDSCADERAFFMSSHFVYHSHRMCGDMKFPQRSAAEKTIISL</sequence>
<proteinExistence type="predicted"/>
<evidence type="ECO:0000313" key="1">
    <source>
        <dbReference type="EMBL" id="PID57852.1"/>
    </source>
</evidence>